<organism evidence="2 3">
    <name type="scientific">Streptomyces mirabilis</name>
    <dbReference type="NCBI Taxonomy" id="68239"/>
    <lineage>
        <taxon>Bacteria</taxon>
        <taxon>Bacillati</taxon>
        <taxon>Actinomycetota</taxon>
        <taxon>Actinomycetes</taxon>
        <taxon>Kitasatosporales</taxon>
        <taxon>Streptomycetaceae</taxon>
        <taxon>Streptomyces</taxon>
    </lineage>
</organism>
<dbReference type="GO" id="GO:0016853">
    <property type="term" value="F:isomerase activity"/>
    <property type="evidence" value="ECO:0007669"/>
    <property type="project" value="UniProtKB-KW"/>
</dbReference>
<dbReference type="EMBL" id="FONR01000002">
    <property type="protein sequence ID" value="SFE83576.1"/>
    <property type="molecule type" value="Genomic_DNA"/>
</dbReference>
<dbReference type="InterPro" id="IPR032710">
    <property type="entry name" value="NTF2-like_dom_sf"/>
</dbReference>
<evidence type="ECO:0000259" key="1">
    <source>
        <dbReference type="Pfam" id="PF13577"/>
    </source>
</evidence>
<accession>A0A1I2DST6</accession>
<dbReference type="Proteomes" id="UP000181942">
    <property type="component" value="Unassembled WGS sequence"/>
</dbReference>
<dbReference type="AlphaFoldDB" id="A0A1I2DST6"/>
<dbReference type="InterPro" id="IPR037401">
    <property type="entry name" value="SnoaL-like"/>
</dbReference>
<protein>
    <submittedName>
        <fullName evidence="2">Ketosteroid isomerase-related protein</fullName>
    </submittedName>
</protein>
<keyword evidence="2" id="KW-0413">Isomerase</keyword>
<proteinExistence type="predicted"/>
<reference evidence="2 3" key="1">
    <citation type="submission" date="2016-10" db="EMBL/GenBank/DDBJ databases">
        <authorList>
            <person name="de Groot N.N."/>
        </authorList>
    </citation>
    <scope>NUCLEOTIDE SEQUENCE [LARGE SCALE GENOMIC DNA]</scope>
    <source>
        <strain evidence="2 3">OK461</strain>
    </source>
</reference>
<dbReference type="Gene3D" id="3.10.450.50">
    <property type="match status" value="1"/>
</dbReference>
<name>A0A1I2DST6_9ACTN</name>
<dbReference type="OrthoDB" id="9180262at2"/>
<dbReference type="Pfam" id="PF13577">
    <property type="entry name" value="SnoaL_4"/>
    <property type="match status" value="1"/>
</dbReference>
<evidence type="ECO:0000313" key="2">
    <source>
        <dbReference type="EMBL" id="SFE83576.1"/>
    </source>
</evidence>
<gene>
    <name evidence="2" type="ORF">SAMN02787118_102807</name>
</gene>
<dbReference type="SUPFAM" id="SSF54427">
    <property type="entry name" value="NTF2-like"/>
    <property type="match status" value="1"/>
</dbReference>
<dbReference type="RefSeq" id="WP_075026693.1">
    <property type="nucleotide sequence ID" value="NZ_FONR01000002.1"/>
</dbReference>
<sequence>MTLATEDRLAIAELVSLHGHLFDDGRLDELTELFTEDVVYDVSAFGQGELAGIDAIRDATLALGAGNAVAHHVTNIVITDDLGDGRARVRSKGLGVMADGRCGSVSYEDVVVRRDGAWRIARRRVEARRVPLNGVTGA</sequence>
<feature type="domain" description="SnoaL-like" evidence="1">
    <location>
        <begin position="5"/>
        <end position="124"/>
    </location>
</feature>
<evidence type="ECO:0000313" key="3">
    <source>
        <dbReference type="Proteomes" id="UP000181942"/>
    </source>
</evidence>